<dbReference type="Proteomes" id="UP000031552">
    <property type="component" value="Unassembled WGS sequence"/>
</dbReference>
<accession>A0A090D1B9</accession>
<dbReference type="InterPro" id="IPR016181">
    <property type="entry name" value="Acyl_CoA_acyltransferase"/>
</dbReference>
<feature type="chain" id="PRO_5001853873" evidence="1">
    <location>
        <begin position="23"/>
        <end position="230"/>
    </location>
</feature>
<dbReference type="AlphaFoldDB" id="A0A090D1B9"/>
<comment type="caution">
    <text evidence="3">The sequence shown here is derived from an EMBL/GenBank/DDBJ whole genome shotgun (WGS) entry which is preliminary data.</text>
</comment>
<sequence length="230" mass="25836">MKKFIQMGIITFSLFNIFPVEAAMAIPRCAHCQGKPMVYVISKATPQKDEMIKKVLELQETLLVDPLASISQDSLKDGFLLTAMDADYINYLLNEKNGVIICVTQKQVLLGYAILVNTSQFKKLFENESVGQLDSALQMDDFARNDSAYIEQIAVRKSAARQGIGSKLIDTCKKLKHALLADVFINPVSNDASLQFFTDQGFENVGILYQQPTEKLPFSQELKVFLWKLL</sequence>
<dbReference type="SUPFAM" id="SSF55729">
    <property type="entry name" value="Acyl-CoA N-acyltransferases (Nat)"/>
    <property type="match status" value="1"/>
</dbReference>
<dbReference type="RefSeq" id="WP_079978065.1">
    <property type="nucleotide sequence ID" value="NZ_CCEJ010000014.1"/>
</dbReference>
<dbReference type="InterPro" id="IPR000182">
    <property type="entry name" value="GNAT_dom"/>
</dbReference>
<reference evidence="3" key="2">
    <citation type="submission" date="2014-09" db="EMBL/GenBank/DDBJ databases">
        <title>Criblamydia sequanensis harbors a mega-plasmid encoding arsenite resistance.</title>
        <authorList>
            <person name="Bertelli C."/>
            <person name="Goesmann A."/>
            <person name="Greub G."/>
        </authorList>
    </citation>
    <scope>NUCLEOTIDE SEQUENCE [LARGE SCALE GENOMIC DNA]</scope>
    <source>
        <strain evidence="3">CRIB-18</strain>
    </source>
</reference>
<feature type="signal peptide" evidence="1">
    <location>
        <begin position="1"/>
        <end position="22"/>
    </location>
</feature>
<keyword evidence="4" id="KW-1185">Reference proteome</keyword>
<gene>
    <name evidence="3" type="ORF">CSEC_2370</name>
</gene>
<dbReference type="PROSITE" id="PS51186">
    <property type="entry name" value="GNAT"/>
    <property type="match status" value="1"/>
</dbReference>
<dbReference type="GO" id="GO:0016747">
    <property type="term" value="F:acyltransferase activity, transferring groups other than amino-acyl groups"/>
    <property type="evidence" value="ECO:0007669"/>
    <property type="project" value="InterPro"/>
</dbReference>
<name>A0A090D1B9_9BACT</name>
<dbReference type="EMBL" id="CCEJ010000014">
    <property type="protein sequence ID" value="CDR35176.1"/>
    <property type="molecule type" value="Genomic_DNA"/>
</dbReference>
<dbReference type="CDD" id="cd04301">
    <property type="entry name" value="NAT_SF"/>
    <property type="match status" value="1"/>
</dbReference>
<reference evidence="3" key="1">
    <citation type="submission" date="2013-12" db="EMBL/GenBank/DDBJ databases">
        <authorList>
            <person name="Linke B."/>
        </authorList>
    </citation>
    <scope>NUCLEOTIDE SEQUENCE [LARGE SCALE GENOMIC DNA]</scope>
    <source>
        <strain evidence="3">CRIB-18</strain>
    </source>
</reference>
<evidence type="ECO:0000259" key="2">
    <source>
        <dbReference type="PROSITE" id="PS51186"/>
    </source>
</evidence>
<feature type="domain" description="N-acetyltransferase" evidence="2">
    <location>
        <begin position="53"/>
        <end position="223"/>
    </location>
</feature>
<dbReference type="Gene3D" id="3.40.630.30">
    <property type="match status" value="1"/>
</dbReference>
<protein>
    <submittedName>
        <fullName evidence="3">Acetyltransferase, GNAT family</fullName>
    </submittedName>
</protein>
<dbReference type="Pfam" id="PF00583">
    <property type="entry name" value="Acetyltransf_1"/>
    <property type="match status" value="1"/>
</dbReference>
<organism evidence="3 4">
    <name type="scientific">Candidatus Criblamydia sequanensis CRIB-18</name>
    <dbReference type="NCBI Taxonomy" id="1437425"/>
    <lineage>
        <taxon>Bacteria</taxon>
        <taxon>Pseudomonadati</taxon>
        <taxon>Chlamydiota</taxon>
        <taxon>Chlamydiia</taxon>
        <taxon>Parachlamydiales</taxon>
        <taxon>Candidatus Criblamydiaceae</taxon>
        <taxon>Candidatus Criblamydia</taxon>
    </lineage>
</organism>
<evidence type="ECO:0000313" key="3">
    <source>
        <dbReference type="EMBL" id="CDR35176.1"/>
    </source>
</evidence>
<proteinExistence type="predicted"/>
<evidence type="ECO:0000313" key="4">
    <source>
        <dbReference type="Proteomes" id="UP000031552"/>
    </source>
</evidence>
<keyword evidence="1" id="KW-0732">Signal</keyword>
<evidence type="ECO:0000256" key="1">
    <source>
        <dbReference type="SAM" id="SignalP"/>
    </source>
</evidence>